<keyword evidence="4" id="KW-1185">Reference proteome</keyword>
<keyword evidence="2" id="KW-0812">Transmembrane</keyword>
<dbReference type="Gene3D" id="1.20.1070.10">
    <property type="entry name" value="Rhodopsin 7-helix transmembrane proteins"/>
    <property type="match status" value="1"/>
</dbReference>
<dbReference type="AlphaFoldDB" id="A0A4U5PA87"/>
<evidence type="ECO:0000313" key="3">
    <source>
        <dbReference type="EMBL" id="TKR93176.1"/>
    </source>
</evidence>
<reference evidence="3 4" key="1">
    <citation type="journal article" date="2015" name="Genome Biol.">
        <title>Comparative genomics of Steinernema reveals deeply conserved gene regulatory networks.</title>
        <authorList>
            <person name="Dillman A.R."/>
            <person name="Macchietto M."/>
            <person name="Porter C.F."/>
            <person name="Rogers A."/>
            <person name="Williams B."/>
            <person name="Antoshechkin I."/>
            <person name="Lee M.M."/>
            <person name="Goodwin Z."/>
            <person name="Lu X."/>
            <person name="Lewis E.E."/>
            <person name="Goodrich-Blair H."/>
            <person name="Stock S.P."/>
            <person name="Adams B.J."/>
            <person name="Sternberg P.W."/>
            <person name="Mortazavi A."/>
        </authorList>
    </citation>
    <scope>NUCLEOTIDE SEQUENCE [LARGE SCALE GENOMIC DNA]</scope>
    <source>
        <strain evidence="3 4">ALL</strain>
    </source>
</reference>
<feature type="compositionally biased region" description="Basic and acidic residues" evidence="1">
    <location>
        <begin position="91"/>
        <end position="104"/>
    </location>
</feature>
<feature type="region of interest" description="Disordered" evidence="1">
    <location>
        <begin position="85"/>
        <end position="113"/>
    </location>
</feature>
<keyword evidence="2" id="KW-0472">Membrane</keyword>
<proteinExistence type="predicted"/>
<dbReference type="OrthoDB" id="5836978at2759"/>
<protein>
    <submittedName>
        <fullName evidence="3">Uncharacterized protein</fullName>
    </submittedName>
</protein>
<feature type="transmembrane region" description="Helical" evidence="2">
    <location>
        <begin position="34"/>
        <end position="56"/>
    </location>
</feature>
<reference evidence="3 4" key="2">
    <citation type="journal article" date="2019" name="G3 (Bethesda)">
        <title>Hybrid Assembly of the Genome of the Entomopathogenic Nematode Steinernema carpocapsae Identifies the X-Chromosome.</title>
        <authorList>
            <person name="Serra L."/>
            <person name="Macchietto M."/>
            <person name="Macias-Munoz A."/>
            <person name="McGill C.J."/>
            <person name="Rodriguez I.M."/>
            <person name="Rodriguez B."/>
            <person name="Murad R."/>
            <person name="Mortazavi A."/>
        </authorList>
    </citation>
    <scope>NUCLEOTIDE SEQUENCE [LARGE SCALE GENOMIC DNA]</scope>
    <source>
        <strain evidence="3 4">ALL</strain>
    </source>
</reference>
<evidence type="ECO:0000313" key="4">
    <source>
        <dbReference type="Proteomes" id="UP000298663"/>
    </source>
</evidence>
<gene>
    <name evidence="3" type="ORF">L596_007680</name>
</gene>
<comment type="caution">
    <text evidence="3">The sequence shown here is derived from an EMBL/GenBank/DDBJ whole genome shotgun (WGS) entry which is preliminary data.</text>
</comment>
<dbReference type="Proteomes" id="UP000298663">
    <property type="component" value="Unassembled WGS sequence"/>
</dbReference>
<accession>A0A4U5PA87</accession>
<sequence length="122" mass="13987">MSAVLVSYFVFWVVPTLCATSLKWLPFSPLIRGYVSAFTGFLSTVTSVSNMLVYGWKHPEIRKRLKRMLESKHLTMVEPMTLGGSKIRSSRQSDTHTHDRETHHGHQNGFHNGHQHNIYGHI</sequence>
<organism evidence="3 4">
    <name type="scientific">Steinernema carpocapsae</name>
    <name type="common">Entomopathogenic nematode</name>
    <dbReference type="NCBI Taxonomy" id="34508"/>
    <lineage>
        <taxon>Eukaryota</taxon>
        <taxon>Metazoa</taxon>
        <taxon>Ecdysozoa</taxon>
        <taxon>Nematoda</taxon>
        <taxon>Chromadorea</taxon>
        <taxon>Rhabditida</taxon>
        <taxon>Tylenchina</taxon>
        <taxon>Panagrolaimomorpha</taxon>
        <taxon>Strongyloidoidea</taxon>
        <taxon>Steinernematidae</taxon>
        <taxon>Steinernema</taxon>
    </lineage>
</organism>
<dbReference type="SUPFAM" id="SSF81321">
    <property type="entry name" value="Family A G protein-coupled receptor-like"/>
    <property type="match status" value="1"/>
</dbReference>
<name>A0A4U5PA87_STECR</name>
<dbReference type="EMBL" id="AZBU02000002">
    <property type="protein sequence ID" value="TKR93176.1"/>
    <property type="molecule type" value="Genomic_DNA"/>
</dbReference>
<evidence type="ECO:0000256" key="1">
    <source>
        <dbReference type="SAM" id="MobiDB-lite"/>
    </source>
</evidence>
<evidence type="ECO:0000256" key="2">
    <source>
        <dbReference type="SAM" id="Phobius"/>
    </source>
</evidence>
<keyword evidence="2" id="KW-1133">Transmembrane helix</keyword>